<evidence type="ECO:0000256" key="1">
    <source>
        <dbReference type="SAM" id="SignalP"/>
    </source>
</evidence>
<dbReference type="AlphaFoldDB" id="A0A2S8A869"/>
<dbReference type="EMBL" id="PSZM01000045">
    <property type="protein sequence ID" value="PQL90753.1"/>
    <property type="molecule type" value="Genomic_DNA"/>
</dbReference>
<protein>
    <submittedName>
        <fullName evidence="2">Uncharacterized protein</fullName>
    </submittedName>
</protein>
<feature type="signal peptide" evidence="1">
    <location>
        <begin position="1"/>
        <end position="19"/>
    </location>
</feature>
<keyword evidence="1" id="KW-0732">Signal</keyword>
<feature type="chain" id="PRO_5015767306" evidence="1">
    <location>
        <begin position="20"/>
        <end position="168"/>
    </location>
</feature>
<reference evidence="2 3" key="1">
    <citation type="submission" date="2018-02" db="EMBL/GenBank/DDBJ databases">
        <title>Genome sequences of Apibacter spp., gut symbionts of Asian honey bees.</title>
        <authorList>
            <person name="Kwong W.K."/>
            <person name="Steele M.I."/>
            <person name="Moran N.A."/>
        </authorList>
    </citation>
    <scope>NUCLEOTIDE SEQUENCE [LARGE SCALE GENOMIC DNA]</scope>
    <source>
        <strain evidence="3">wkB301</strain>
    </source>
</reference>
<evidence type="ECO:0000313" key="2">
    <source>
        <dbReference type="EMBL" id="PQL90753.1"/>
    </source>
</evidence>
<evidence type="ECO:0000313" key="3">
    <source>
        <dbReference type="Proteomes" id="UP000238042"/>
    </source>
</evidence>
<keyword evidence="3" id="KW-1185">Reference proteome</keyword>
<dbReference type="RefSeq" id="WP_105247398.1">
    <property type="nucleotide sequence ID" value="NZ_PSZM01000045.1"/>
</dbReference>
<sequence>MKHLLTFLLTLSTLTIINAQNSYTNSFISNNDLMEILSYDFYKAKTFLENRNWDYLDKKDNVYRYYNLSDRNSSIYHEINKNKSLNTITYITDGDTSIEGSRNRLKIEADLGNYKYIGSTTTQQTVNLITYQNNRYTIIYKELEDNNGHIITFSRKIVFNENYNADIK</sequence>
<proteinExistence type="predicted"/>
<dbReference type="Proteomes" id="UP000238042">
    <property type="component" value="Unassembled WGS sequence"/>
</dbReference>
<comment type="caution">
    <text evidence="2">The sequence shown here is derived from an EMBL/GenBank/DDBJ whole genome shotgun (WGS) entry which is preliminary data.</text>
</comment>
<gene>
    <name evidence="2" type="ORF">C4S77_09865</name>
</gene>
<accession>A0A2S8A869</accession>
<name>A0A2S8A869_9FLAO</name>
<organism evidence="2 3">
    <name type="scientific">Apibacter adventoris</name>
    <dbReference type="NCBI Taxonomy" id="1679466"/>
    <lineage>
        <taxon>Bacteria</taxon>
        <taxon>Pseudomonadati</taxon>
        <taxon>Bacteroidota</taxon>
        <taxon>Flavobacteriia</taxon>
        <taxon>Flavobacteriales</taxon>
        <taxon>Weeksellaceae</taxon>
        <taxon>Apibacter</taxon>
    </lineage>
</organism>